<dbReference type="EMBL" id="BSOZ01000013">
    <property type="protein sequence ID" value="GLS04136.1"/>
    <property type="molecule type" value="Genomic_DNA"/>
</dbReference>
<protein>
    <submittedName>
        <fullName evidence="2">ABC transporter permease</fullName>
    </submittedName>
</protein>
<keyword evidence="3" id="KW-1185">Reference proteome</keyword>
<accession>A0ABQ6BUB3</accession>
<comment type="caution">
    <text evidence="2">The sequence shown here is derived from an EMBL/GenBank/DDBJ whole genome shotgun (WGS) entry which is preliminary data.</text>
</comment>
<dbReference type="InterPro" id="IPR030802">
    <property type="entry name" value="Permease_MalE"/>
</dbReference>
<feature type="transmembrane region" description="Helical" evidence="1">
    <location>
        <begin position="117"/>
        <end position="150"/>
    </location>
</feature>
<dbReference type="Proteomes" id="UP001156836">
    <property type="component" value="Unassembled WGS sequence"/>
</dbReference>
<feature type="transmembrane region" description="Helical" evidence="1">
    <location>
        <begin position="34"/>
        <end position="53"/>
    </location>
</feature>
<evidence type="ECO:0000313" key="2">
    <source>
        <dbReference type="EMBL" id="GLS04136.1"/>
    </source>
</evidence>
<evidence type="ECO:0000313" key="3">
    <source>
        <dbReference type="Proteomes" id="UP001156836"/>
    </source>
</evidence>
<sequence length="230" mass="24989">MRFLLPVISSLFELRRPPVRRVLLKQIYFTGNEAAWIMLLLGFALGGIVVSQLHDQYGQSREAAMRLLAALSFRELTPLMVGLVLIARSSSAVASELASMRVHGELRSLMRYGIDPVGYLVLPRVLGMTVAATLLGFMLALSAQLGGAFFVTGVDVTYQLFQMDRFVTPAMVGICLGKSALFGFAASTLACVVGLRAKSYVTEIPKASSRAVVRGLVLVFLLDLIWAVMS</sequence>
<keyword evidence="1" id="KW-1133">Transmembrane helix</keyword>
<dbReference type="Pfam" id="PF02405">
    <property type="entry name" value="MlaE"/>
    <property type="match status" value="1"/>
</dbReference>
<organism evidence="2 3">
    <name type="scientific">Chitiniphilus shinanonensis</name>
    <dbReference type="NCBI Taxonomy" id="553088"/>
    <lineage>
        <taxon>Bacteria</taxon>
        <taxon>Pseudomonadati</taxon>
        <taxon>Pseudomonadota</taxon>
        <taxon>Betaproteobacteria</taxon>
        <taxon>Neisseriales</taxon>
        <taxon>Chitinibacteraceae</taxon>
        <taxon>Chitiniphilus</taxon>
    </lineage>
</organism>
<name>A0ABQ6BUB3_9NEIS</name>
<reference evidence="3" key="1">
    <citation type="journal article" date="2019" name="Int. J. Syst. Evol. Microbiol.">
        <title>The Global Catalogue of Microorganisms (GCM) 10K type strain sequencing project: providing services to taxonomists for standard genome sequencing and annotation.</title>
        <authorList>
            <consortium name="The Broad Institute Genomics Platform"/>
            <consortium name="The Broad Institute Genome Sequencing Center for Infectious Disease"/>
            <person name="Wu L."/>
            <person name="Ma J."/>
        </authorList>
    </citation>
    <scope>NUCLEOTIDE SEQUENCE [LARGE SCALE GENOMIC DNA]</scope>
    <source>
        <strain evidence="3">NBRC 104970</strain>
    </source>
</reference>
<dbReference type="PANTHER" id="PTHR30188:SF4">
    <property type="entry name" value="PROTEIN TRIGALACTOSYLDIACYLGLYCEROL 1, CHLOROPLASTIC"/>
    <property type="match status" value="1"/>
</dbReference>
<feature type="transmembrane region" description="Helical" evidence="1">
    <location>
        <begin position="211"/>
        <end position="229"/>
    </location>
</feature>
<evidence type="ECO:0000256" key="1">
    <source>
        <dbReference type="SAM" id="Phobius"/>
    </source>
</evidence>
<dbReference type="PANTHER" id="PTHR30188">
    <property type="entry name" value="ABC TRANSPORTER PERMEASE PROTEIN-RELATED"/>
    <property type="match status" value="1"/>
</dbReference>
<dbReference type="RefSeq" id="WP_018747517.1">
    <property type="nucleotide sequence ID" value="NZ_BAABUF010000010.1"/>
</dbReference>
<feature type="transmembrane region" description="Helical" evidence="1">
    <location>
        <begin position="170"/>
        <end position="195"/>
    </location>
</feature>
<gene>
    <name evidence="2" type="ORF">GCM10007860_12820</name>
</gene>
<keyword evidence="1" id="KW-0472">Membrane</keyword>
<proteinExistence type="predicted"/>
<keyword evidence="1" id="KW-0812">Transmembrane</keyword>